<dbReference type="EMBL" id="WHOD01000016">
    <property type="protein sequence ID" value="NOU92504.1"/>
    <property type="molecule type" value="Genomic_DNA"/>
</dbReference>
<reference evidence="1" key="1">
    <citation type="submission" date="2019-10" db="EMBL/GenBank/DDBJ databases">
        <title>Description of Paenibacillus glebae sp. nov.</title>
        <authorList>
            <person name="Carlier A."/>
            <person name="Qi S."/>
        </authorList>
    </citation>
    <scope>NUCLEOTIDE SEQUENCE</scope>
    <source>
        <strain evidence="1">LMG 31456</strain>
    </source>
</reference>
<accession>A0A972GQG0</accession>
<dbReference type="Proteomes" id="UP000641588">
    <property type="component" value="Unassembled WGS sequence"/>
</dbReference>
<gene>
    <name evidence="1" type="ORF">GC093_04550</name>
</gene>
<sequence>MNDEVIRQDIHINQDAYGVFYFENVKASILSDAKIQVQQRLPDVKIRAVTMVLDNNEDEQV</sequence>
<keyword evidence="2" id="KW-1185">Reference proteome</keyword>
<organism evidence="1 2">
    <name type="scientific">Paenibacillus foliorum</name>
    <dbReference type="NCBI Taxonomy" id="2654974"/>
    <lineage>
        <taxon>Bacteria</taxon>
        <taxon>Bacillati</taxon>
        <taxon>Bacillota</taxon>
        <taxon>Bacilli</taxon>
        <taxon>Bacillales</taxon>
        <taxon>Paenibacillaceae</taxon>
        <taxon>Paenibacillus</taxon>
    </lineage>
</organism>
<name>A0A972GQG0_9BACL</name>
<evidence type="ECO:0000313" key="1">
    <source>
        <dbReference type="EMBL" id="NOU92504.1"/>
    </source>
</evidence>
<protein>
    <submittedName>
        <fullName evidence="1">Uncharacterized protein</fullName>
    </submittedName>
</protein>
<evidence type="ECO:0000313" key="2">
    <source>
        <dbReference type="Proteomes" id="UP000641588"/>
    </source>
</evidence>
<dbReference type="RefSeq" id="WP_171650702.1">
    <property type="nucleotide sequence ID" value="NZ_WHOD01000016.1"/>
</dbReference>
<dbReference type="AlphaFoldDB" id="A0A972GQG0"/>
<comment type="caution">
    <text evidence="1">The sequence shown here is derived from an EMBL/GenBank/DDBJ whole genome shotgun (WGS) entry which is preliminary data.</text>
</comment>
<proteinExistence type="predicted"/>